<dbReference type="InterPro" id="IPR000719">
    <property type="entry name" value="Prot_kinase_dom"/>
</dbReference>
<dbReference type="EMBL" id="CP036426">
    <property type="protein sequence ID" value="QDV32476.1"/>
    <property type="molecule type" value="Genomic_DNA"/>
</dbReference>
<feature type="repeat" description="WD" evidence="3">
    <location>
        <begin position="1042"/>
        <end position="1083"/>
    </location>
</feature>
<evidence type="ECO:0000259" key="5">
    <source>
        <dbReference type="PROSITE" id="PS50011"/>
    </source>
</evidence>
<dbReference type="SUPFAM" id="SSF56112">
    <property type="entry name" value="Protein kinase-like (PK-like)"/>
    <property type="match status" value="1"/>
</dbReference>
<dbReference type="Gene3D" id="2.130.10.10">
    <property type="entry name" value="YVTN repeat-like/Quinoprotein amine dehydrogenase"/>
    <property type="match status" value="4"/>
</dbReference>
<dbReference type="InterPro" id="IPR001680">
    <property type="entry name" value="WD40_rpt"/>
</dbReference>
<dbReference type="KEGG" id="tpla:ElP_03090"/>
<dbReference type="SUPFAM" id="SSF50978">
    <property type="entry name" value="WD40 repeat-like"/>
    <property type="match status" value="1"/>
</dbReference>
<feature type="repeat" description="WD" evidence="3">
    <location>
        <begin position="813"/>
        <end position="844"/>
    </location>
</feature>
<dbReference type="OrthoDB" id="500858at2"/>
<dbReference type="PANTHER" id="PTHR19879:SF9">
    <property type="entry name" value="TRANSCRIPTION INITIATION FACTOR TFIID SUBUNIT 5"/>
    <property type="match status" value="1"/>
</dbReference>
<dbReference type="InterPro" id="IPR011009">
    <property type="entry name" value="Kinase-like_dom_sf"/>
</dbReference>
<dbReference type="EC" id="2.7.11.1" evidence="6"/>
<keyword evidence="1 3" id="KW-0853">WD repeat</keyword>
<dbReference type="InterPro" id="IPR015943">
    <property type="entry name" value="WD40/YVTN_repeat-like_dom_sf"/>
</dbReference>
<sequence>MTPHDPSTQVDDRALAGRVAELAGRIEAGEPVDLDALRRDEPEVADRVLGLLPVLGLLARLGLPSGPGGPTPIGALPPDEFGEGIGRLGEFVLLRQIARGGMGVVFEARQLGIGRRVALKILPAVSALDPLQRRRFQVEARAAGALNHDHIVPVYFVGSEEGVHYYAMQLVDGRSLAQVLADLRRGGDAGEEPAPTRADGDIDLALEGALDLELDLDGLGPPDIGPDPTSLGPSHAAFVARLGLQAAEALAHAHEQGVIHRDVKPGNLLLDHDGRLWIADFGLARLQGDAGLTASGVLVGTFRYMSPEQAASTRGVPVDHRTDIYSLGATLYELLTLRPAFDDADRRVVLRRIIEDRPTPIRQLNPTVPADLETVVAKAMAKDPDDRYATAAELADDLSRFLDGRNVLARRPSPLDRAARWAYRRRLAVASALLMLGLVTAALGVAVVLIARAQARTADALADAKASRDAAIAERNRADDAAGHARSSERFARELLYVSNLKLAAEALLDRDPLLMKEYLDRHVPEAGEPDLRDFAWWFLKTQGEMPFDELAGPGPPLYFIAFSPDGRLMATCGQDAVIRLSERPGDRLVSEIETGQGEVNGLAFSPDGRRLASAGDDGTVRLWDLETSREIWRAQAIEDGLAFQVAFARGGEVLASCGQESVIRLWDAETGAPVGELRGPEADGPTLAVEAIAVTPDGLHLAAAGPGDVARVWDLESRSVALERGGAGRPTWVAFSPDGDRVAVGRKKGVLEVVDRRSGATVLVEKLRDDVQALAMLRGGSVLAASDRGGMIHLFPLPAPDGPGPGAIRPPWLAHGDRLYALAADPDGDALVSAGADGRARRWHPLEPDRSRRWAIDRGECGGFAFSPGGRSLWVLRGSGVVPIGLAPDGEARPVELGDASFLGLHADRGCRRIAACGRRAGGDGPPLVVVWDRTTGSFPFRWEPRGGIVSIRSVAISPDGRRLAAYGSRDRAVPVGRRVSLSLFDLEAGGPPLDLGLPGADSAGTMSMVDFAPDGRLLAASSGHDILLVDPVAGRPLRPLSGHSGTVGALAFSPDGALLASAGDDRRLVLWELASNRPVFSTLALDSQALALAFSPDGRLLASVGRDGLVLLWHVPTRQLLMEIPATNPHGGNPGEAYDAIAFGPDGRRLAVRVPEDVLILDSSTASSAP</sequence>
<dbReference type="GO" id="GO:0004674">
    <property type="term" value="F:protein serine/threonine kinase activity"/>
    <property type="evidence" value="ECO:0007669"/>
    <property type="project" value="UniProtKB-EC"/>
</dbReference>
<dbReference type="PROSITE" id="PS00108">
    <property type="entry name" value="PROTEIN_KINASE_ST"/>
    <property type="match status" value="1"/>
</dbReference>
<dbReference type="PROSITE" id="PS50011">
    <property type="entry name" value="PROTEIN_KINASE_DOM"/>
    <property type="match status" value="1"/>
</dbReference>
<accession>A0A518GV71</accession>
<feature type="repeat" description="WD" evidence="3">
    <location>
        <begin position="683"/>
        <end position="724"/>
    </location>
</feature>
<dbReference type="InterPro" id="IPR036322">
    <property type="entry name" value="WD40_repeat_dom_sf"/>
</dbReference>
<reference evidence="6 7" key="1">
    <citation type="submission" date="2019-02" db="EMBL/GenBank/DDBJ databases">
        <title>Deep-cultivation of Planctomycetes and their phenomic and genomic characterization uncovers novel biology.</title>
        <authorList>
            <person name="Wiegand S."/>
            <person name="Jogler M."/>
            <person name="Boedeker C."/>
            <person name="Pinto D."/>
            <person name="Vollmers J."/>
            <person name="Rivas-Marin E."/>
            <person name="Kohn T."/>
            <person name="Peeters S.H."/>
            <person name="Heuer A."/>
            <person name="Rast P."/>
            <person name="Oberbeckmann S."/>
            <person name="Bunk B."/>
            <person name="Jeske O."/>
            <person name="Meyerdierks A."/>
            <person name="Storesund J.E."/>
            <person name="Kallscheuer N."/>
            <person name="Luecker S."/>
            <person name="Lage O.M."/>
            <person name="Pohl T."/>
            <person name="Merkel B.J."/>
            <person name="Hornburger P."/>
            <person name="Mueller R.-W."/>
            <person name="Bruemmer F."/>
            <person name="Labrenz M."/>
            <person name="Spormann A.M."/>
            <person name="Op den Camp H."/>
            <person name="Overmann J."/>
            <person name="Amann R."/>
            <person name="Jetten M.S.M."/>
            <person name="Mascher T."/>
            <person name="Medema M.H."/>
            <person name="Devos D.P."/>
            <person name="Kaster A.-K."/>
            <person name="Ovreas L."/>
            <person name="Rohde M."/>
            <person name="Galperin M.Y."/>
            <person name="Jogler C."/>
        </authorList>
    </citation>
    <scope>NUCLEOTIDE SEQUENCE [LARGE SCALE GENOMIC DNA]</scope>
    <source>
        <strain evidence="6 7">ElP</strain>
    </source>
</reference>
<gene>
    <name evidence="6" type="primary">prkC_4</name>
    <name evidence="6" type="ORF">ElP_03090</name>
</gene>
<keyword evidence="6" id="KW-0808">Transferase</keyword>
<protein>
    <submittedName>
        <fullName evidence="6">Serine/threonine-protein kinase PrkC</fullName>
        <ecNumber evidence="6">2.7.11.1</ecNumber>
    </submittedName>
</protein>
<dbReference type="CDD" id="cd14014">
    <property type="entry name" value="STKc_PknB_like"/>
    <property type="match status" value="1"/>
</dbReference>
<evidence type="ECO:0000256" key="3">
    <source>
        <dbReference type="PROSITE-ProRule" id="PRU00221"/>
    </source>
</evidence>
<evidence type="ECO:0000256" key="4">
    <source>
        <dbReference type="SAM" id="Phobius"/>
    </source>
</evidence>
<dbReference type="Gene3D" id="3.30.200.20">
    <property type="entry name" value="Phosphorylase Kinase, domain 1"/>
    <property type="match status" value="1"/>
</dbReference>
<feature type="repeat" description="WD" evidence="3">
    <location>
        <begin position="1093"/>
        <end position="1125"/>
    </location>
</feature>
<feature type="repeat" description="WD" evidence="3">
    <location>
        <begin position="646"/>
        <end position="677"/>
    </location>
</feature>
<dbReference type="AlphaFoldDB" id="A0A518GV71"/>
<keyword evidence="2" id="KW-0677">Repeat</keyword>
<keyword evidence="7" id="KW-1185">Reference proteome</keyword>
<dbReference type="RefSeq" id="WP_145266586.1">
    <property type="nucleotide sequence ID" value="NZ_CP036426.1"/>
</dbReference>
<feature type="domain" description="Protein kinase" evidence="5">
    <location>
        <begin position="91"/>
        <end position="402"/>
    </location>
</feature>
<dbReference type="SMART" id="SM00220">
    <property type="entry name" value="S_TKc"/>
    <property type="match status" value="1"/>
</dbReference>
<dbReference type="Gene3D" id="1.10.510.10">
    <property type="entry name" value="Transferase(Phosphotransferase) domain 1"/>
    <property type="match status" value="1"/>
</dbReference>
<evidence type="ECO:0000313" key="6">
    <source>
        <dbReference type="EMBL" id="QDV32476.1"/>
    </source>
</evidence>
<dbReference type="Pfam" id="PF00069">
    <property type="entry name" value="Pkinase"/>
    <property type="match status" value="1"/>
</dbReference>
<dbReference type="PROSITE" id="PS00678">
    <property type="entry name" value="WD_REPEATS_1"/>
    <property type="match status" value="2"/>
</dbReference>
<dbReference type="InterPro" id="IPR020472">
    <property type="entry name" value="WD40_PAC1"/>
</dbReference>
<name>A0A518GV71_9BACT</name>
<dbReference type="Pfam" id="PF00400">
    <property type="entry name" value="WD40"/>
    <property type="match status" value="5"/>
</dbReference>
<organism evidence="6 7">
    <name type="scientific">Tautonia plasticadhaerens</name>
    <dbReference type="NCBI Taxonomy" id="2527974"/>
    <lineage>
        <taxon>Bacteria</taxon>
        <taxon>Pseudomonadati</taxon>
        <taxon>Planctomycetota</taxon>
        <taxon>Planctomycetia</taxon>
        <taxon>Isosphaerales</taxon>
        <taxon>Isosphaeraceae</taxon>
        <taxon>Tautonia</taxon>
    </lineage>
</organism>
<dbReference type="InterPro" id="IPR019775">
    <property type="entry name" value="WD40_repeat_CS"/>
</dbReference>
<dbReference type="InterPro" id="IPR011047">
    <property type="entry name" value="Quinoprotein_ADH-like_sf"/>
</dbReference>
<proteinExistence type="predicted"/>
<keyword evidence="6" id="KW-0418">Kinase</keyword>
<keyword evidence="4" id="KW-0472">Membrane</keyword>
<dbReference type="PROSITE" id="PS50294">
    <property type="entry name" value="WD_REPEATS_REGION"/>
    <property type="match status" value="2"/>
</dbReference>
<dbReference type="InterPro" id="IPR008271">
    <property type="entry name" value="Ser/Thr_kinase_AS"/>
</dbReference>
<dbReference type="Proteomes" id="UP000317835">
    <property type="component" value="Chromosome"/>
</dbReference>
<dbReference type="SMART" id="SM00320">
    <property type="entry name" value="WD40"/>
    <property type="match status" value="10"/>
</dbReference>
<dbReference type="PANTHER" id="PTHR19879">
    <property type="entry name" value="TRANSCRIPTION INITIATION FACTOR TFIID"/>
    <property type="match status" value="1"/>
</dbReference>
<keyword evidence="4" id="KW-1133">Transmembrane helix</keyword>
<evidence type="ECO:0000313" key="7">
    <source>
        <dbReference type="Proteomes" id="UP000317835"/>
    </source>
</evidence>
<evidence type="ECO:0000256" key="2">
    <source>
        <dbReference type="ARBA" id="ARBA00022737"/>
    </source>
</evidence>
<dbReference type="SUPFAM" id="SSF50998">
    <property type="entry name" value="Quinoprotein alcohol dehydrogenase-like"/>
    <property type="match status" value="1"/>
</dbReference>
<feature type="transmembrane region" description="Helical" evidence="4">
    <location>
        <begin position="427"/>
        <end position="451"/>
    </location>
</feature>
<evidence type="ECO:0000256" key="1">
    <source>
        <dbReference type="ARBA" id="ARBA00022574"/>
    </source>
</evidence>
<dbReference type="PRINTS" id="PR00320">
    <property type="entry name" value="GPROTEINBRPT"/>
</dbReference>
<keyword evidence="4" id="KW-0812">Transmembrane</keyword>
<feature type="repeat" description="WD" evidence="3">
    <location>
        <begin position="593"/>
        <end position="634"/>
    </location>
</feature>
<dbReference type="GO" id="GO:0005524">
    <property type="term" value="F:ATP binding"/>
    <property type="evidence" value="ECO:0007669"/>
    <property type="project" value="InterPro"/>
</dbReference>
<dbReference type="CDD" id="cd00200">
    <property type="entry name" value="WD40"/>
    <property type="match status" value="1"/>
</dbReference>
<dbReference type="PROSITE" id="PS50082">
    <property type="entry name" value="WD_REPEATS_2"/>
    <property type="match status" value="6"/>
</dbReference>